<feature type="domain" description="DC1" evidence="2">
    <location>
        <begin position="49"/>
        <end position="96"/>
    </location>
</feature>
<dbReference type="Pfam" id="PF03107">
    <property type="entry name" value="C1_2"/>
    <property type="match status" value="3"/>
</dbReference>
<gene>
    <name evidence="3" type="ORF">V8G54_022029</name>
</gene>
<dbReference type="SUPFAM" id="SSF57889">
    <property type="entry name" value="Cysteine-rich domain"/>
    <property type="match status" value="1"/>
</dbReference>
<organism evidence="3 4">
    <name type="scientific">Vigna mungo</name>
    <name type="common">Black gram</name>
    <name type="synonym">Phaseolus mungo</name>
    <dbReference type="NCBI Taxonomy" id="3915"/>
    <lineage>
        <taxon>Eukaryota</taxon>
        <taxon>Viridiplantae</taxon>
        <taxon>Streptophyta</taxon>
        <taxon>Embryophyta</taxon>
        <taxon>Tracheophyta</taxon>
        <taxon>Spermatophyta</taxon>
        <taxon>Magnoliopsida</taxon>
        <taxon>eudicotyledons</taxon>
        <taxon>Gunneridae</taxon>
        <taxon>Pentapetalae</taxon>
        <taxon>rosids</taxon>
        <taxon>fabids</taxon>
        <taxon>Fabales</taxon>
        <taxon>Fabaceae</taxon>
        <taxon>Papilionoideae</taxon>
        <taxon>50 kb inversion clade</taxon>
        <taxon>NPAAA clade</taxon>
        <taxon>indigoferoid/millettioid clade</taxon>
        <taxon>Phaseoleae</taxon>
        <taxon>Vigna</taxon>
    </lineage>
</organism>
<dbReference type="EMBL" id="CP144695">
    <property type="protein sequence ID" value="WVZ08683.1"/>
    <property type="molecule type" value="Genomic_DNA"/>
</dbReference>
<proteinExistence type="predicted"/>
<keyword evidence="1" id="KW-0677">Repeat</keyword>
<name>A0AAQ3NH83_VIGMU</name>
<dbReference type="InterPro" id="IPR046349">
    <property type="entry name" value="C1-like_sf"/>
</dbReference>
<dbReference type="PANTHER" id="PTHR46288:SF17">
    <property type="entry name" value="CYSTEINE_HISTIDINE-RICH C1 DOMAIN PROTEIN"/>
    <property type="match status" value="1"/>
</dbReference>
<evidence type="ECO:0000313" key="3">
    <source>
        <dbReference type="EMBL" id="WVZ08683.1"/>
    </source>
</evidence>
<feature type="domain" description="DC1" evidence="2">
    <location>
        <begin position="162"/>
        <end position="209"/>
    </location>
</feature>
<evidence type="ECO:0000259" key="2">
    <source>
        <dbReference type="Pfam" id="PF03107"/>
    </source>
</evidence>
<feature type="domain" description="DC1" evidence="2">
    <location>
        <begin position="106"/>
        <end position="152"/>
    </location>
</feature>
<dbReference type="Proteomes" id="UP001374535">
    <property type="component" value="Chromosome 6"/>
</dbReference>
<keyword evidence="4" id="KW-1185">Reference proteome</keyword>
<dbReference type="AlphaFoldDB" id="A0AAQ3NH83"/>
<protein>
    <recommendedName>
        <fullName evidence="2">DC1 domain-containing protein</fullName>
    </recommendedName>
</protein>
<dbReference type="PANTHER" id="PTHR46288">
    <property type="entry name" value="PHORBOL-ESTER/DAG-TYPE DOMAIN-CONTAINING PROTEIN"/>
    <property type="match status" value="1"/>
</dbReference>
<reference evidence="3 4" key="1">
    <citation type="journal article" date="2023" name="Life. Sci Alliance">
        <title>Evolutionary insights into 3D genome organization and epigenetic landscape of Vigna mungo.</title>
        <authorList>
            <person name="Junaid A."/>
            <person name="Singh B."/>
            <person name="Bhatia S."/>
        </authorList>
    </citation>
    <scope>NUCLEOTIDE SEQUENCE [LARGE SCALE GENOMIC DNA]</scope>
    <source>
        <strain evidence="3">Urdbean</strain>
    </source>
</reference>
<evidence type="ECO:0000256" key="1">
    <source>
        <dbReference type="ARBA" id="ARBA00022737"/>
    </source>
</evidence>
<evidence type="ECO:0000313" key="4">
    <source>
        <dbReference type="Proteomes" id="UP001374535"/>
    </source>
</evidence>
<dbReference type="InterPro" id="IPR004146">
    <property type="entry name" value="DC1"/>
</dbReference>
<accession>A0AAQ3NH83</accession>
<sequence length="452" mass="51304">MRETAPPHNNAAIYSIYTRHKDGQVQSFKYFHKKENMGSAQEDPNVFHFSHPHPLQCITLPSASNILTCFGCNIKINSGEDYYQCKTCSFSLHHVCYNMPLITNHPSHPTHHLLLLPLPSTKPTLNCLACGHHVTAFSYHCAQCAISFHAFCLALPLSLAIPSHPHKINLHFSPPHDFFCDLCNHPSNNNHRWLYRCNMCEFDTHIACALENLQPRLFQSSPLLRQLTSHQVEHTKFSASLADSFKGYQYGIMSLVAEQIGGGPRENFYSKTAGWNKRLYSSPRKKHDRAESEKMKNAELELLGKELSPAELLSKLEERTPLRDKWTPLSDHSQFSYQYSDSYFSIDLAKSYSTHSVRSQVEKDGGSDQITRAPTNFVSNSVPVNNKLNADVLMKEGRTSDVGKSDRRVMMKNANESHAKRSVHDHTISETVSSNELVLYSTFYFFSLHASK</sequence>